<feature type="transmembrane region" description="Helical" evidence="1">
    <location>
        <begin position="77"/>
        <end position="98"/>
    </location>
</feature>
<evidence type="ECO:0000313" key="2">
    <source>
        <dbReference type="EMBL" id="MFC6042735.1"/>
    </source>
</evidence>
<sequence length="440" mass="45644">MKHNATSFARAREAWENWVVFNSSVLDRLHRLLLPPDPVQRALTLATITASLSTGLFYSISALYFTRVIGLAATTVGIGLTIAGAVGVLTSFLGGYAADRVGADRLQLGANAVQGAALFAYVFATDAVAFTLIACVAVGSRSLQGSAKATLQARWFLGADRVGIRARLRVITNVFIGLGTVLAGAALLVDTGTAYRTTMVAVGLFTAAATVPLAGLRRVPGFAAVMDVHLDPDHVQGPSPLRDRTYLASAALNSVIAMQFSMTSVGVPLWIVTRTEAPAVVISVLLVLNTVLVALFQVRAARGTHDVLIAGRTVRRGSLLLATACLLYAAAGSVGMVVAVVLLVGGELLSTWAEIWCEAGGWGLAFELADPRSAGAYQGLTQTGYSLASMVAPALVTATAVDHGWPGWAFLAVLFAASGTAVGVVAGRAARRAVTVELVA</sequence>
<feature type="transmembrane region" description="Helical" evidence="1">
    <location>
        <begin position="195"/>
        <end position="216"/>
    </location>
</feature>
<dbReference type="Proteomes" id="UP001596135">
    <property type="component" value="Unassembled WGS sequence"/>
</dbReference>
<dbReference type="Gene3D" id="1.20.1250.20">
    <property type="entry name" value="MFS general substrate transporter like domains"/>
    <property type="match status" value="1"/>
</dbReference>
<dbReference type="Pfam" id="PF07690">
    <property type="entry name" value="MFS_1"/>
    <property type="match status" value="1"/>
</dbReference>
<reference evidence="3" key="1">
    <citation type="journal article" date="2019" name="Int. J. Syst. Evol. Microbiol.">
        <title>The Global Catalogue of Microorganisms (GCM) 10K type strain sequencing project: providing services to taxonomists for standard genome sequencing and annotation.</title>
        <authorList>
            <consortium name="The Broad Institute Genomics Platform"/>
            <consortium name="The Broad Institute Genome Sequencing Center for Infectious Disease"/>
            <person name="Wu L."/>
            <person name="Ma J."/>
        </authorList>
    </citation>
    <scope>NUCLEOTIDE SEQUENCE [LARGE SCALE GENOMIC DNA]</scope>
    <source>
        <strain evidence="3">CCUG 54522</strain>
    </source>
</reference>
<name>A0ABW1LGX5_9ACTN</name>
<feature type="transmembrane region" description="Helical" evidence="1">
    <location>
        <begin position="277"/>
        <end position="298"/>
    </location>
</feature>
<dbReference type="EMBL" id="JBHSRJ010000004">
    <property type="protein sequence ID" value="MFC6042735.1"/>
    <property type="molecule type" value="Genomic_DNA"/>
</dbReference>
<organism evidence="2 3">
    <name type="scientific">Nocardioides hankookensis</name>
    <dbReference type="NCBI Taxonomy" id="443157"/>
    <lineage>
        <taxon>Bacteria</taxon>
        <taxon>Bacillati</taxon>
        <taxon>Actinomycetota</taxon>
        <taxon>Actinomycetes</taxon>
        <taxon>Propionibacteriales</taxon>
        <taxon>Nocardioidaceae</taxon>
        <taxon>Nocardioides</taxon>
    </lineage>
</organism>
<keyword evidence="1" id="KW-0472">Membrane</keyword>
<feature type="transmembrane region" description="Helical" evidence="1">
    <location>
        <begin position="319"/>
        <end position="344"/>
    </location>
</feature>
<keyword evidence="1" id="KW-0812">Transmembrane</keyword>
<evidence type="ECO:0000256" key="1">
    <source>
        <dbReference type="SAM" id="Phobius"/>
    </source>
</evidence>
<feature type="transmembrane region" description="Helical" evidence="1">
    <location>
        <begin position="405"/>
        <end position="426"/>
    </location>
</feature>
<feature type="transmembrane region" description="Helical" evidence="1">
    <location>
        <begin position="170"/>
        <end position="189"/>
    </location>
</feature>
<proteinExistence type="predicted"/>
<feature type="transmembrane region" description="Helical" evidence="1">
    <location>
        <begin position="42"/>
        <end position="65"/>
    </location>
</feature>
<accession>A0ABW1LGX5</accession>
<evidence type="ECO:0000313" key="3">
    <source>
        <dbReference type="Proteomes" id="UP001596135"/>
    </source>
</evidence>
<keyword evidence="1" id="KW-1133">Transmembrane helix</keyword>
<comment type="caution">
    <text evidence="2">The sequence shown here is derived from an EMBL/GenBank/DDBJ whole genome shotgun (WGS) entry which is preliminary data.</text>
</comment>
<protein>
    <submittedName>
        <fullName evidence="2">MFS transporter</fullName>
    </submittedName>
</protein>
<dbReference type="InterPro" id="IPR036259">
    <property type="entry name" value="MFS_trans_sf"/>
</dbReference>
<gene>
    <name evidence="2" type="ORF">ACFPYL_06610</name>
</gene>
<keyword evidence="3" id="KW-1185">Reference proteome</keyword>
<dbReference type="RefSeq" id="WP_379151994.1">
    <property type="nucleotide sequence ID" value="NZ_JBHSRJ010000004.1"/>
</dbReference>
<dbReference type="SUPFAM" id="SSF103473">
    <property type="entry name" value="MFS general substrate transporter"/>
    <property type="match status" value="1"/>
</dbReference>
<dbReference type="InterPro" id="IPR011701">
    <property type="entry name" value="MFS"/>
</dbReference>
<feature type="transmembrane region" description="Helical" evidence="1">
    <location>
        <begin position="246"/>
        <end position="271"/>
    </location>
</feature>
<feature type="transmembrane region" description="Helical" evidence="1">
    <location>
        <begin position="118"/>
        <end position="138"/>
    </location>
</feature>